<organism evidence="2 3">
    <name type="scientific">Candidatus Korobacter versatilis</name>
    <dbReference type="NCBI Taxonomy" id="658062"/>
    <lineage>
        <taxon>Bacteria</taxon>
        <taxon>Pseudomonadati</taxon>
        <taxon>Acidobacteriota</taxon>
        <taxon>Terriglobia</taxon>
        <taxon>Terriglobales</taxon>
        <taxon>Candidatus Korobacteraceae</taxon>
        <taxon>Candidatus Korobacter</taxon>
    </lineage>
</organism>
<reference evidence="2" key="1">
    <citation type="submission" date="2020-07" db="EMBL/GenBank/DDBJ databases">
        <title>Huge and variable diversity of episymbiotic CPR bacteria and DPANN archaea in groundwater ecosystems.</title>
        <authorList>
            <person name="He C.Y."/>
            <person name="Keren R."/>
            <person name="Whittaker M."/>
            <person name="Farag I.F."/>
            <person name="Doudna J."/>
            <person name="Cate J.H.D."/>
            <person name="Banfield J.F."/>
        </authorList>
    </citation>
    <scope>NUCLEOTIDE SEQUENCE</scope>
    <source>
        <strain evidence="2">NC_groundwater_580_Pr5_B-0.1um_64_19</strain>
    </source>
</reference>
<proteinExistence type="predicted"/>
<dbReference type="AlphaFoldDB" id="A0A932ABF3"/>
<sequence>MRDVISDAKDRFAEPLEDLKGMFNDAVDRAGKQARQTARQVARRGAEAAEEFRDDTERKIRKYPLESIGIAFGAGFAMGALLFFLMRRDD</sequence>
<name>A0A932ABF3_9BACT</name>
<dbReference type="Proteomes" id="UP000779809">
    <property type="component" value="Unassembled WGS sequence"/>
</dbReference>
<gene>
    <name evidence="2" type="ORF">HYX28_10330</name>
</gene>
<evidence type="ECO:0000313" key="3">
    <source>
        <dbReference type="Proteomes" id="UP000779809"/>
    </source>
</evidence>
<dbReference type="EMBL" id="JACPNR010000013">
    <property type="protein sequence ID" value="MBI2679164.1"/>
    <property type="molecule type" value="Genomic_DNA"/>
</dbReference>
<keyword evidence="1" id="KW-1133">Transmembrane helix</keyword>
<keyword evidence="1" id="KW-0812">Transmembrane</keyword>
<evidence type="ECO:0000313" key="2">
    <source>
        <dbReference type="EMBL" id="MBI2679164.1"/>
    </source>
</evidence>
<comment type="caution">
    <text evidence="2">The sequence shown here is derived from an EMBL/GenBank/DDBJ whole genome shotgun (WGS) entry which is preliminary data.</text>
</comment>
<accession>A0A932ABF3</accession>
<protein>
    <submittedName>
        <fullName evidence="2">DUF883 family protein</fullName>
    </submittedName>
</protein>
<feature type="transmembrane region" description="Helical" evidence="1">
    <location>
        <begin position="68"/>
        <end position="86"/>
    </location>
</feature>
<evidence type="ECO:0000256" key="1">
    <source>
        <dbReference type="SAM" id="Phobius"/>
    </source>
</evidence>
<keyword evidence="1" id="KW-0472">Membrane</keyword>